<organism evidence="1 2">
    <name type="scientific">Lecanicillium saksenae</name>
    <dbReference type="NCBI Taxonomy" id="468837"/>
    <lineage>
        <taxon>Eukaryota</taxon>
        <taxon>Fungi</taxon>
        <taxon>Dikarya</taxon>
        <taxon>Ascomycota</taxon>
        <taxon>Pezizomycotina</taxon>
        <taxon>Sordariomycetes</taxon>
        <taxon>Hypocreomycetidae</taxon>
        <taxon>Hypocreales</taxon>
        <taxon>Cordycipitaceae</taxon>
        <taxon>Lecanicillium</taxon>
    </lineage>
</organism>
<gene>
    <name evidence="1" type="ORF">NLG97_g10647</name>
</gene>
<reference evidence="1" key="1">
    <citation type="submission" date="2022-07" db="EMBL/GenBank/DDBJ databases">
        <title>Genome Sequence of Lecanicillium saksenae.</title>
        <authorList>
            <person name="Buettner E."/>
        </authorList>
    </citation>
    <scope>NUCLEOTIDE SEQUENCE</scope>
    <source>
        <strain evidence="1">VT-O1</strain>
    </source>
</reference>
<comment type="caution">
    <text evidence="1">The sequence shown here is derived from an EMBL/GenBank/DDBJ whole genome shotgun (WGS) entry which is preliminary data.</text>
</comment>
<dbReference type="Proteomes" id="UP001148737">
    <property type="component" value="Unassembled WGS sequence"/>
</dbReference>
<evidence type="ECO:0000313" key="2">
    <source>
        <dbReference type="Proteomes" id="UP001148737"/>
    </source>
</evidence>
<sequence>MASKQTKHEGYEFDRDLAEKLVDLESQRGIRFSPDGKRIVYSAGRFHNVRKGKNYVSSLWLASSTEAGSARQLTSGAFADSSPQWHPDGNRILFYSDRSEPGKKRGIWALRLDGGDPTAITPVDCEKGIECWQLSPDGRTLAYASADEKAKDEKKDDDLDDPEVWGEKWEYARLRLVDLETKETKVLVSGDRHISALHWSPDGKEIAFESEENTENEEPLITGSSFAVVNVESGAVRELCTEKVGSFGLKWAPDGKLYLVIVAPAGKTCGGFAVAAINPAEESPSLNRVAYGEQDDVLDVVLSGGKVLVERLTRFTTIVSEVGGGDLFTLPDTAILAWDVFFDQETGNPSLATSTSTVDSPQDTFIFTNSGKDKLQLQVTARLILMPST</sequence>
<protein>
    <submittedName>
        <fullName evidence="1">Uncharacterized protein</fullName>
    </submittedName>
</protein>
<name>A0ACC1QF25_9HYPO</name>
<proteinExistence type="predicted"/>
<keyword evidence="2" id="KW-1185">Reference proteome</keyword>
<accession>A0ACC1QF25</accession>
<dbReference type="EMBL" id="JANAKD010002790">
    <property type="protein sequence ID" value="KAJ3472900.1"/>
    <property type="molecule type" value="Genomic_DNA"/>
</dbReference>
<evidence type="ECO:0000313" key="1">
    <source>
        <dbReference type="EMBL" id="KAJ3472900.1"/>
    </source>
</evidence>